<dbReference type="GO" id="GO:0051301">
    <property type="term" value="P:cell division"/>
    <property type="evidence" value="ECO:0007669"/>
    <property type="project" value="UniProtKB-KW"/>
</dbReference>
<comment type="caution">
    <text evidence="15">The sequence shown here is derived from an EMBL/GenBank/DDBJ whole genome shotgun (WGS) entry which is preliminary data.</text>
</comment>
<evidence type="ECO:0000256" key="10">
    <source>
        <dbReference type="ARBA" id="ARBA00035657"/>
    </source>
</evidence>
<organism evidence="15 16">
    <name type="scientific">Arenicella chitinivorans</name>
    <dbReference type="NCBI Taxonomy" id="1329800"/>
    <lineage>
        <taxon>Bacteria</taxon>
        <taxon>Pseudomonadati</taxon>
        <taxon>Pseudomonadota</taxon>
        <taxon>Gammaproteobacteria</taxon>
        <taxon>Arenicellales</taxon>
        <taxon>Arenicellaceae</taxon>
        <taxon>Arenicella</taxon>
    </lineage>
</organism>
<dbReference type="PANTHER" id="PTHR39579">
    <property type="entry name" value="INNER MEMBRANE PROTEIN YHCB"/>
    <property type="match status" value="1"/>
</dbReference>
<keyword evidence="2" id="KW-1003">Cell membrane</keyword>
<dbReference type="AlphaFoldDB" id="A0A918VNG9"/>
<feature type="compositionally biased region" description="Basic and acidic residues" evidence="13">
    <location>
        <begin position="101"/>
        <end position="118"/>
    </location>
</feature>
<comment type="subcellular location">
    <subcellularLocation>
        <location evidence="1">Cell inner membrane</location>
        <topology evidence="1">Single-pass membrane protein</topology>
    </subcellularLocation>
</comment>
<dbReference type="EMBL" id="BMXA01000003">
    <property type="protein sequence ID" value="GHA11318.1"/>
    <property type="molecule type" value="Genomic_DNA"/>
</dbReference>
<evidence type="ECO:0000313" key="15">
    <source>
        <dbReference type="EMBL" id="GHA11318.1"/>
    </source>
</evidence>
<keyword evidence="16" id="KW-1185">Reference proteome</keyword>
<feature type="transmembrane region" description="Helical" evidence="14">
    <location>
        <begin position="6"/>
        <end position="26"/>
    </location>
</feature>
<protein>
    <recommendedName>
        <fullName evidence="11">Z-ring associated protein G</fullName>
    </recommendedName>
    <alternativeName>
        <fullName evidence="12">Cell division protein ZapG</fullName>
    </alternativeName>
</protein>
<evidence type="ECO:0000256" key="11">
    <source>
        <dbReference type="ARBA" id="ARBA00035703"/>
    </source>
</evidence>
<gene>
    <name evidence="15" type="ORF">GCM10008090_21350</name>
</gene>
<dbReference type="Pfam" id="PF06295">
    <property type="entry name" value="ZapG-like"/>
    <property type="match status" value="1"/>
</dbReference>
<keyword evidence="9" id="KW-0131">Cell cycle</keyword>
<evidence type="ECO:0000256" key="7">
    <source>
        <dbReference type="ARBA" id="ARBA00022989"/>
    </source>
</evidence>
<reference evidence="15" key="1">
    <citation type="journal article" date="2014" name="Int. J. Syst. Evol. Microbiol.">
        <title>Complete genome sequence of Corynebacterium casei LMG S-19264T (=DSM 44701T), isolated from a smear-ripened cheese.</title>
        <authorList>
            <consortium name="US DOE Joint Genome Institute (JGI-PGF)"/>
            <person name="Walter F."/>
            <person name="Albersmeier A."/>
            <person name="Kalinowski J."/>
            <person name="Ruckert C."/>
        </authorList>
    </citation>
    <scope>NUCLEOTIDE SEQUENCE</scope>
    <source>
        <strain evidence="15">KCTC 12711</strain>
    </source>
</reference>
<keyword evidence="4" id="KW-0132">Cell division</keyword>
<keyword evidence="3" id="KW-0997">Cell inner membrane</keyword>
<evidence type="ECO:0000256" key="4">
    <source>
        <dbReference type="ARBA" id="ARBA00022618"/>
    </source>
</evidence>
<keyword evidence="8 14" id="KW-0472">Membrane</keyword>
<dbReference type="GO" id="GO:0005886">
    <property type="term" value="C:plasma membrane"/>
    <property type="evidence" value="ECO:0007669"/>
    <property type="project" value="UniProtKB-SubCell"/>
</dbReference>
<accession>A0A918VNG9</accession>
<feature type="compositionally biased region" description="Basic and acidic residues" evidence="13">
    <location>
        <begin position="151"/>
        <end position="163"/>
    </location>
</feature>
<keyword evidence="5 14" id="KW-0812">Transmembrane</keyword>
<evidence type="ECO:0000256" key="12">
    <source>
        <dbReference type="ARBA" id="ARBA00035727"/>
    </source>
</evidence>
<evidence type="ECO:0000256" key="6">
    <source>
        <dbReference type="ARBA" id="ARBA00022960"/>
    </source>
</evidence>
<evidence type="ECO:0000256" key="1">
    <source>
        <dbReference type="ARBA" id="ARBA00004377"/>
    </source>
</evidence>
<feature type="region of interest" description="Disordered" evidence="13">
    <location>
        <begin position="101"/>
        <end position="180"/>
    </location>
</feature>
<dbReference type="RefSeq" id="WP_189400735.1">
    <property type="nucleotide sequence ID" value="NZ_BMXA01000003.1"/>
</dbReference>
<evidence type="ECO:0000313" key="16">
    <source>
        <dbReference type="Proteomes" id="UP000614811"/>
    </source>
</evidence>
<proteinExistence type="inferred from homology"/>
<sequence>MEPELLHFTLVFLLGAAVGIVIMLLVNKLRSGSAAPRNVQQEFDSYQAEVEHHFEETSKKFKNMTEQYQELYQHLSIGATSLCRPDSVAAALADARSPMDKLVDLSDSEEKSSADKHVNAQPGDALEDAVVKPVSTAAPTMADQNINADVVDTRADAAKKPAVDAETNAPKKPPTGDKKA</sequence>
<evidence type="ECO:0000256" key="3">
    <source>
        <dbReference type="ARBA" id="ARBA00022519"/>
    </source>
</evidence>
<comment type="similarity">
    <text evidence="10">Belongs to the ZapG family.</text>
</comment>
<evidence type="ECO:0000256" key="14">
    <source>
        <dbReference type="SAM" id="Phobius"/>
    </source>
</evidence>
<evidence type="ECO:0000256" key="13">
    <source>
        <dbReference type="SAM" id="MobiDB-lite"/>
    </source>
</evidence>
<dbReference type="GO" id="GO:0008360">
    <property type="term" value="P:regulation of cell shape"/>
    <property type="evidence" value="ECO:0007669"/>
    <property type="project" value="UniProtKB-KW"/>
</dbReference>
<evidence type="ECO:0000256" key="8">
    <source>
        <dbReference type="ARBA" id="ARBA00023136"/>
    </source>
</evidence>
<dbReference type="Proteomes" id="UP000614811">
    <property type="component" value="Unassembled WGS sequence"/>
</dbReference>
<dbReference type="InterPro" id="IPR009386">
    <property type="entry name" value="ZapG-like"/>
</dbReference>
<evidence type="ECO:0000256" key="9">
    <source>
        <dbReference type="ARBA" id="ARBA00023306"/>
    </source>
</evidence>
<evidence type="ECO:0000256" key="2">
    <source>
        <dbReference type="ARBA" id="ARBA00022475"/>
    </source>
</evidence>
<keyword evidence="7 14" id="KW-1133">Transmembrane helix</keyword>
<reference evidence="15" key="2">
    <citation type="submission" date="2020-09" db="EMBL/GenBank/DDBJ databases">
        <authorList>
            <person name="Sun Q."/>
            <person name="Kim S."/>
        </authorList>
    </citation>
    <scope>NUCLEOTIDE SEQUENCE</scope>
    <source>
        <strain evidence="15">KCTC 12711</strain>
    </source>
</reference>
<evidence type="ECO:0000256" key="5">
    <source>
        <dbReference type="ARBA" id="ARBA00022692"/>
    </source>
</evidence>
<dbReference type="PANTHER" id="PTHR39579:SF1">
    <property type="entry name" value="INNER MEMBRANE PROTEIN YHCB"/>
    <property type="match status" value="1"/>
</dbReference>
<name>A0A918VNG9_9GAMM</name>
<keyword evidence="6" id="KW-0133">Cell shape</keyword>